<keyword evidence="2" id="KW-1185">Reference proteome</keyword>
<protein>
    <submittedName>
        <fullName evidence="1">Uncharacterized protein</fullName>
    </submittedName>
</protein>
<proteinExistence type="predicted"/>
<comment type="caution">
    <text evidence="1">The sequence shown here is derived from an EMBL/GenBank/DDBJ whole genome shotgun (WGS) entry which is preliminary data.</text>
</comment>
<reference evidence="1 2" key="1">
    <citation type="submission" date="2023-08" db="EMBL/GenBank/DDBJ databases">
        <title>A Necator americanus chromosomal reference genome.</title>
        <authorList>
            <person name="Ilik V."/>
            <person name="Petrzelkova K.J."/>
            <person name="Pardy F."/>
            <person name="Fuh T."/>
            <person name="Niatou-Singa F.S."/>
            <person name="Gouil Q."/>
            <person name="Baker L."/>
            <person name="Ritchie M.E."/>
            <person name="Jex A.R."/>
            <person name="Gazzola D."/>
            <person name="Li H."/>
            <person name="Toshio Fujiwara R."/>
            <person name="Zhan B."/>
            <person name="Aroian R.V."/>
            <person name="Pafco B."/>
            <person name="Schwarz E.M."/>
        </authorList>
    </citation>
    <scope>NUCLEOTIDE SEQUENCE [LARGE SCALE GENOMIC DNA]</scope>
    <source>
        <strain evidence="1 2">Aroian</strain>
        <tissue evidence="1">Whole animal</tissue>
    </source>
</reference>
<gene>
    <name evidence="1" type="primary">Necator_chrII.g7925</name>
    <name evidence="1" type="ORF">RB195_020131</name>
</gene>
<sequence>METIRLLSLEEKIGLTLPQFLRQYHDIGARTWYRGVNAKRNASLRGTSPYFGLDFASHITTGIYQWQNHLILRTFFVGWMGRLIG</sequence>
<evidence type="ECO:0000313" key="1">
    <source>
        <dbReference type="EMBL" id="KAK6737837.1"/>
    </source>
</evidence>
<accession>A0ABR1CHD5</accession>
<name>A0ABR1CHD5_NECAM</name>
<dbReference type="Proteomes" id="UP001303046">
    <property type="component" value="Unassembled WGS sequence"/>
</dbReference>
<organism evidence="1 2">
    <name type="scientific">Necator americanus</name>
    <name type="common">Human hookworm</name>
    <dbReference type="NCBI Taxonomy" id="51031"/>
    <lineage>
        <taxon>Eukaryota</taxon>
        <taxon>Metazoa</taxon>
        <taxon>Ecdysozoa</taxon>
        <taxon>Nematoda</taxon>
        <taxon>Chromadorea</taxon>
        <taxon>Rhabditida</taxon>
        <taxon>Rhabditina</taxon>
        <taxon>Rhabditomorpha</taxon>
        <taxon>Strongyloidea</taxon>
        <taxon>Ancylostomatidae</taxon>
        <taxon>Bunostominae</taxon>
        <taxon>Necator</taxon>
    </lineage>
</organism>
<evidence type="ECO:0000313" key="2">
    <source>
        <dbReference type="Proteomes" id="UP001303046"/>
    </source>
</evidence>
<dbReference type="EMBL" id="JAVFWL010000002">
    <property type="protein sequence ID" value="KAK6737837.1"/>
    <property type="molecule type" value="Genomic_DNA"/>
</dbReference>